<gene>
    <name evidence="1" type="ORF">ETAA1_10470</name>
</gene>
<evidence type="ECO:0008006" key="3">
    <source>
        <dbReference type="Google" id="ProtNLM"/>
    </source>
</evidence>
<proteinExistence type="predicted"/>
<dbReference type="KEGG" id="uli:ETAA1_10470"/>
<dbReference type="EMBL" id="CP036273">
    <property type="protein sequence ID" value="QDU19143.1"/>
    <property type="molecule type" value="Genomic_DNA"/>
</dbReference>
<dbReference type="RefSeq" id="WP_238389376.1">
    <property type="nucleotide sequence ID" value="NZ_CP036273.1"/>
</dbReference>
<sequence length="139" mass="15200">MLDVYAAADAAVRAAGPRCDASGRCCRFTEYGHTLFLSHFEAELLLEGAPPYDTPVTRDGCPFQVNNLCTARDARPIGCRVYFCDPGYQEEGNRITEEAVAALKALSDTHGTGWNYAPLHVFLNQAERPAGPRRALPLL</sequence>
<evidence type="ECO:0000313" key="1">
    <source>
        <dbReference type="EMBL" id="QDU19143.1"/>
    </source>
</evidence>
<reference evidence="1 2" key="1">
    <citation type="submission" date="2019-02" db="EMBL/GenBank/DDBJ databases">
        <title>Deep-cultivation of Planctomycetes and their phenomic and genomic characterization uncovers novel biology.</title>
        <authorList>
            <person name="Wiegand S."/>
            <person name="Jogler M."/>
            <person name="Boedeker C."/>
            <person name="Pinto D."/>
            <person name="Vollmers J."/>
            <person name="Rivas-Marin E."/>
            <person name="Kohn T."/>
            <person name="Peeters S.H."/>
            <person name="Heuer A."/>
            <person name="Rast P."/>
            <person name="Oberbeckmann S."/>
            <person name="Bunk B."/>
            <person name="Jeske O."/>
            <person name="Meyerdierks A."/>
            <person name="Storesund J.E."/>
            <person name="Kallscheuer N."/>
            <person name="Luecker S."/>
            <person name="Lage O.M."/>
            <person name="Pohl T."/>
            <person name="Merkel B.J."/>
            <person name="Hornburger P."/>
            <person name="Mueller R.-W."/>
            <person name="Bruemmer F."/>
            <person name="Labrenz M."/>
            <person name="Spormann A.M."/>
            <person name="Op den Camp H."/>
            <person name="Overmann J."/>
            <person name="Amann R."/>
            <person name="Jetten M.S.M."/>
            <person name="Mascher T."/>
            <person name="Medema M.H."/>
            <person name="Devos D.P."/>
            <person name="Kaster A.-K."/>
            <person name="Ovreas L."/>
            <person name="Rohde M."/>
            <person name="Galperin M.Y."/>
            <person name="Jogler C."/>
        </authorList>
    </citation>
    <scope>NUCLEOTIDE SEQUENCE [LARGE SCALE GENOMIC DNA]</scope>
    <source>
        <strain evidence="1 2">ETA_A1</strain>
    </source>
</reference>
<dbReference type="AlphaFoldDB" id="A0A517XNR3"/>
<evidence type="ECO:0000313" key="2">
    <source>
        <dbReference type="Proteomes" id="UP000319576"/>
    </source>
</evidence>
<organism evidence="1 2">
    <name type="scientific">Urbifossiella limnaea</name>
    <dbReference type="NCBI Taxonomy" id="2528023"/>
    <lineage>
        <taxon>Bacteria</taxon>
        <taxon>Pseudomonadati</taxon>
        <taxon>Planctomycetota</taxon>
        <taxon>Planctomycetia</taxon>
        <taxon>Gemmatales</taxon>
        <taxon>Gemmataceae</taxon>
        <taxon>Urbifossiella</taxon>
    </lineage>
</organism>
<dbReference type="Proteomes" id="UP000319576">
    <property type="component" value="Chromosome"/>
</dbReference>
<accession>A0A517XNR3</accession>
<name>A0A517XNR3_9BACT</name>
<protein>
    <recommendedName>
        <fullName evidence="3">YkgJ family cysteine cluster protein</fullName>
    </recommendedName>
</protein>
<keyword evidence="2" id="KW-1185">Reference proteome</keyword>